<dbReference type="RefSeq" id="WP_379751546.1">
    <property type="nucleotide sequence ID" value="NZ_JBHTCP010000052.1"/>
</dbReference>
<protein>
    <submittedName>
        <fullName evidence="4">Type VII secretion protein EssB</fullName>
    </submittedName>
</protein>
<feature type="region of interest" description="Disordered" evidence="2">
    <location>
        <begin position="381"/>
        <end position="442"/>
    </location>
</feature>
<feature type="compositionally biased region" description="Basic and acidic residues" evidence="2">
    <location>
        <begin position="394"/>
        <end position="433"/>
    </location>
</feature>
<proteinExistence type="inferred from homology"/>
<sequence length="442" mass="51070">MAEIKQSYLEQELEARIHREQDATAFVFQKEKIKLDNQAEIELLKGLDHGIQRDITLNEDELIITATPDARFHTFRALKEKDGRSRLLFAHQLVKKVKEHSLSRLHIVVSPENILFDESLTPSFLHYGVKESIPPYEKDSEKLWQQLKAASALAIDGKYTFQEYLKFHETLDLTPQAKEIMEAQNEDSLLAWIEQQIKNLDEKDKSFVTIPQNKWKVTRYVAIGLLAGFLPALLYTLYSLFFLEPKQDAFVASNEHFLGSEYSEVVETLADYEADEMPEVVQYELASSYIKNAKLTEEQKEQVSNTVTLQTDPQYFAYWIHIGRGEGKKALDIARALEDRDLIVYGLLEYRNEIKANEDLSSEEKQKLLKEVQAEIDEYEQEQKALIEEEERKEEELRQAEQQLEEQKKLEEEQKAQEAKKAQEAAAEKDKAKPAAPAAGNE</sequence>
<keyword evidence="3" id="KW-0812">Transmembrane</keyword>
<accession>A0ABW2NSR2</accession>
<comment type="similarity">
    <text evidence="1">Belongs to the EssB family.</text>
</comment>
<dbReference type="Proteomes" id="UP001596549">
    <property type="component" value="Unassembled WGS sequence"/>
</dbReference>
<dbReference type="Gene3D" id="1.25.40.680">
    <property type="entry name" value="Type VII secretion system EssB, C-terminal-like domain"/>
    <property type="match status" value="1"/>
</dbReference>
<dbReference type="NCBIfam" id="TIGR03926">
    <property type="entry name" value="T7_EssB"/>
    <property type="match status" value="1"/>
</dbReference>
<dbReference type="Gene3D" id="1.10.510.10">
    <property type="entry name" value="Transferase(Phosphotransferase) domain 1"/>
    <property type="match status" value="1"/>
</dbReference>
<dbReference type="InterPro" id="IPR042565">
    <property type="entry name" value="T7SS_EssB_C"/>
</dbReference>
<keyword evidence="3" id="KW-1133">Transmembrane helix</keyword>
<gene>
    <name evidence="4" type="primary">essB</name>
    <name evidence="4" type="ORF">ACFQPF_17930</name>
</gene>
<reference evidence="5" key="1">
    <citation type="journal article" date="2019" name="Int. J. Syst. Evol. Microbiol.">
        <title>The Global Catalogue of Microorganisms (GCM) 10K type strain sequencing project: providing services to taxonomists for standard genome sequencing and annotation.</title>
        <authorList>
            <consortium name="The Broad Institute Genomics Platform"/>
            <consortium name="The Broad Institute Genome Sequencing Center for Infectious Disease"/>
            <person name="Wu L."/>
            <person name="Ma J."/>
        </authorList>
    </citation>
    <scope>NUCLEOTIDE SEQUENCE [LARGE SCALE GENOMIC DNA]</scope>
    <source>
        <strain evidence="5">NBRC 106396</strain>
    </source>
</reference>
<evidence type="ECO:0000256" key="3">
    <source>
        <dbReference type="SAM" id="Phobius"/>
    </source>
</evidence>
<keyword evidence="5" id="KW-1185">Reference proteome</keyword>
<keyword evidence="3" id="KW-0472">Membrane</keyword>
<evidence type="ECO:0000256" key="1">
    <source>
        <dbReference type="ARBA" id="ARBA00010163"/>
    </source>
</evidence>
<dbReference type="EMBL" id="JBHTCP010000052">
    <property type="protein sequence ID" value="MFC7373525.1"/>
    <property type="molecule type" value="Genomic_DNA"/>
</dbReference>
<name>A0ABW2NSR2_9BACL</name>
<comment type="caution">
    <text evidence="4">The sequence shown here is derived from an EMBL/GenBank/DDBJ whole genome shotgun (WGS) entry which is preliminary data.</text>
</comment>
<evidence type="ECO:0000256" key="2">
    <source>
        <dbReference type="SAM" id="MobiDB-lite"/>
    </source>
</evidence>
<evidence type="ECO:0000313" key="5">
    <source>
        <dbReference type="Proteomes" id="UP001596549"/>
    </source>
</evidence>
<feature type="transmembrane region" description="Helical" evidence="3">
    <location>
        <begin position="220"/>
        <end position="243"/>
    </location>
</feature>
<organism evidence="4 5">
    <name type="scientific">Fictibacillus iocasae</name>
    <dbReference type="NCBI Taxonomy" id="2715437"/>
    <lineage>
        <taxon>Bacteria</taxon>
        <taxon>Bacillati</taxon>
        <taxon>Bacillota</taxon>
        <taxon>Bacilli</taxon>
        <taxon>Bacillales</taxon>
        <taxon>Fictibacillaceae</taxon>
        <taxon>Fictibacillus</taxon>
    </lineage>
</organism>
<dbReference type="Pfam" id="PF10140">
    <property type="entry name" value="YukC"/>
    <property type="match status" value="1"/>
</dbReference>
<evidence type="ECO:0000313" key="4">
    <source>
        <dbReference type="EMBL" id="MFC7373525.1"/>
    </source>
</evidence>
<dbReference type="InterPro" id="IPR018778">
    <property type="entry name" value="T7SS_EssB"/>
</dbReference>